<comment type="caution">
    <text evidence="3">The sequence shown here is derived from an EMBL/GenBank/DDBJ whole genome shotgun (WGS) entry which is preliminary data.</text>
</comment>
<dbReference type="EMBL" id="BQKI01000082">
    <property type="protein sequence ID" value="GJN31504.1"/>
    <property type="molecule type" value="Genomic_DNA"/>
</dbReference>
<evidence type="ECO:0000259" key="2">
    <source>
        <dbReference type="PROSITE" id="PS50076"/>
    </source>
</evidence>
<dbReference type="SMART" id="SM00271">
    <property type="entry name" value="DnaJ"/>
    <property type="match status" value="1"/>
</dbReference>
<name>A0AAV5F9E8_ELECO</name>
<dbReference type="InterPro" id="IPR036869">
    <property type="entry name" value="J_dom_sf"/>
</dbReference>
<dbReference type="Proteomes" id="UP001054889">
    <property type="component" value="Unassembled WGS sequence"/>
</dbReference>
<dbReference type="GO" id="GO:0005783">
    <property type="term" value="C:endoplasmic reticulum"/>
    <property type="evidence" value="ECO:0007669"/>
    <property type="project" value="UniProtKB-ARBA"/>
</dbReference>
<organism evidence="3 4">
    <name type="scientific">Eleusine coracana subsp. coracana</name>
    <dbReference type="NCBI Taxonomy" id="191504"/>
    <lineage>
        <taxon>Eukaryota</taxon>
        <taxon>Viridiplantae</taxon>
        <taxon>Streptophyta</taxon>
        <taxon>Embryophyta</taxon>
        <taxon>Tracheophyta</taxon>
        <taxon>Spermatophyta</taxon>
        <taxon>Magnoliopsida</taxon>
        <taxon>Liliopsida</taxon>
        <taxon>Poales</taxon>
        <taxon>Poaceae</taxon>
        <taxon>PACMAD clade</taxon>
        <taxon>Chloridoideae</taxon>
        <taxon>Cynodonteae</taxon>
        <taxon>Eleusininae</taxon>
        <taxon>Eleusine</taxon>
    </lineage>
</organism>
<dbReference type="SUPFAM" id="SSF46565">
    <property type="entry name" value="Chaperone J-domain"/>
    <property type="match status" value="1"/>
</dbReference>
<dbReference type="Pfam" id="PF00226">
    <property type="entry name" value="DnaJ"/>
    <property type="match status" value="1"/>
</dbReference>
<dbReference type="PANTHER" id="PTHR44137">
    <property type="entry name" value="BNAC03G44070D PROTEIN"/>
    <property type="match status" value="1"/>
</dbReference>
<evidence type="ECO:0000256" key="1">
    <source>
        <dbReference type="SAM" id="MobiDB-lite"/>
    </source>
</evidence>
<dbReference type="CDD" id="cd06257">
    <property type="entry name" value="DnaJ"/>
    <property type="match status" value="1"/>
</dbReference>
<feature type="compositionally biased region" description="Pro residues" evidence="1">
    <location>
        <begin position="187"/>
        <end position="200"/>
    </location>
</feature>
<feature type="compositionally biased region" description="Polar residues" evidence="1">
    <location>
        <begin position="174"/>
        <end position="185"/>
    </location>
</feature>
<accession>A0AAV5F9E8</accession>
<gene>
    <name evidence="3" type="primary">gb19912</name>
    <name evidence="3" type="ORF">PR202_gb19912</name>
</gene>
<feature type="compositionally biased region" description="Low complexity" evidence="1">
    <location>
        <begin position="116"/>
        <end position="126"/>
    </location>
</feature>
<reference evidence="3" key="2">
    <citation type="submission" date="2021-12" db="EMBL/GenBank/DDBJ databases">
        <title>Resequencing data analysis of finger millet.</title>
        <authorList>
            <person name="Hatakeyama M."/>
            <person name="Aluri S."/>
            <person name="Balachadran M.T."/>
            <person name="Sivarajan S.R."/>
            <person name="Poveda L."/>
            <person name="Shimizu-Inatsugi R."/>
            <person name="Schlapbach R."/>
            <person name="Sreeman S.M."/>
            <person name="Shimizu K.K."/>
        </authorList>
    </citation>
    <scope>NUCLEOTIDE SEQUENCE</scope>
</reference>
<dbReference type="PANTHER" id="PTHR44137:SF53">
    <property type="entry name" value="DNAJ DOMAIN CONTAINING PROTEIN, EXPRESSED"/>
    <property type="match status" value="1"/>
</dbReference>
<evidence type="ECO:0000313" key="3">
    <source>
        <dbReference type="EMBL" id="GJN31504.1"/>
    </source>
</evidence>
<dbReference type="PROSITE" id="PS50076">
    <property type="entry name" value="DNAJ_2"/>
    <property type="match status" value="1"/>
</dbReference>
<feature type="compositionally biased region" description="Acidic residues" evidence="1">
    <location>
        <begin position="244"/>
        <end position="257"/>
    </location>
</feature>
<dbReference type="AlphaFoldDB" id="A0AAV5F9E8"/>
<keyword evidence="4" id="KW-1185">Reference proteome</keyword>
<dbReference type="Gene3D" id="1.10.287.110">
    <property type="entry name" value="DnaJ domain"/>
    <property type="match status" value="1"/>
</dbReference>
<feature type="domain" description="J" evidence="2">
    <location>
        <begin position="59"/>
        <end position="120"/>
    </location>
</feature>
<reference evidence="3" key="1">
    <citation type="journal article" date="2018" name="DNA Res.">
        <title>Multiple hybrid de novo genome assembly of finger millet, an orphan allotetraploid crop.</title>
        <authorList>
            <person name="Hatakeyama M."/>
            <person name="Aluri S."/>
            <person name="Balachadran M.T."/>
            <person name="Sivarajan S.R."/>
            <person name="Patrignani A."/>
            <person name="Gruter S."/>
            <person name="Poveda L."/>
            <person name="Shimizu-Inatsugi R."/>
            <person name="Baeten J."/>
            <person name="Francoijs K.J."/>
            <person name="Nataraja K.N."/>
            <person name="Reddy Y.A.N."/>
            <person name="Phadnis S."/>
            <person name="Ravikumar R.L."/>
            <person name="Schlapbach R."/>
            <person name="Sreeman S.M."/>
            <person name="Shimizu K.K."/>
        </authorList>
    </citation>
    <scope>NUCLEOTIDE SEQUENCE</scope>
</reference>
<feature type="compositionally biased region" description="Pro residues" evidence="1">
    <location>
        <begin position="127"/>
        <end position="140"/>
    </location>
</feature>
<proteinExistence type="predicted"/>
<protein>
    <recommendedName>
        <fullName evidence="2">J domain-containing protein</fullName>
    </recommendedName>
</protein>
<dbReference type="InterPro" id="IPR001623">
    <property type="entry name" value="DnaJ_domain"/>
</dbReference>
<sequence>MARKAQMKAEESFLAGNVLGAKQWMVSAVRLAPDLPGNAQDAAAYNVHAAAAARSPPDCWYAVLGLPDPRSGAAVTRDAVKRQHRKLCLLVHPDKNPSKAAGSAFKLVQDAFDALSSRHPPSSAAAPTPPPPQTPGWPPRPPEKPRPRPQVVQMQRPSSSSRYSSRQPEPKVPMSTSSNCSQKTTARPPPQRRVSPPPAVKKPSEPVAGSCPACGASTTSSGKSNFRCMSCQWSPMDQRRHDDDDYDYDDYDDDYYY</sequence>
<evidence type="ECO:0000313" key="4">
    <source>
        <dbReference type="Proteomes" id="UP001054889"/>
    </source>
</evidence>
<feature type="region of interest" description="Disordered" evidence="1">
    <location>
        <begin position="116"/>
        <end position="257"/>
    </location>
</feature>
<feature type="compositionally biased region" description="Low complexity" evidence="1">
    <location>
        <begin position="153"/>
        <end position="167"/>
    </location>
</feature>